<dbReference type="Proteomes" id="UP000624419">
    <property type="component" value="Unassembled WGS sequence"/>
</dbReference>
<comment type="caution">
    <text evidence="7">The sequence shown here is derived from an EMBL/GenBank/DDBJ whole genome shotgun (WGS) entry which is preliminary data.</text>
</comment>
<dbReference type="EMBL" id="JABBXD010000008">
    <property type="protein sequence ID" value="MBD3586733.1"/>
    <property type="molecule type" value="Genomic_DNA"/>
</dbReference>
<evidence type="ECO:0000256" key="3">
    <source>
        <dbReference type="ARBA" id="ARBA00022989"/>
    </source>
</evidence>
<evidence type="ECO:0000313" key="8">
    <source>
        <dbReference type="Proteomes" id="UP000624419"/>
    </source>
</evidence>
<keyword evidence="5" id="KW-0732">Signal</keyword>
<keyword evidence="4" id="KW-0472">Membrane</keyword>
<organism evidence="7 8">
    <name type="scientific">Salinimonas profundi</name>
    <dbReference type="NCBI Taxonomy" id="2729140"/>
    <lineage>
        <taxon>Bacteria</taxon>
        <taxon>Pseudomonadati</taxon>
        <taxon>Pseudomonadota</taxon>
        <taxon>Gammaproteobacteria</taxon>
        <taxon>Alteromonadales</taxon>
        <taxon>Alteromonadaceae</taxon>
        <taxon>Alteromonas/Salinimonas group</taxon>
        <taxon>Salinimonas</taxon>
    </lineage>
</organism>
<feature type="domain" description="TonB C-terminal" evidence="6">
    <location>
        <begin position="42"/>
        <end position="136"/>
    </location>
</feature>
<accession>A0ABR8LMD4</accession>
<gene>
    <name evidence="7" type="ORF">HHX48_13375</name>
</gene>
<dbReference type="SUPFAM" id="SSF74653">
    <property type="entry name" value="TolA/TonB C-terminal domain"/>
    <property type="match status" value="1"/>
</dbReference>
<evidence type="ECO:0000259" key="6">
    <source>
        <dbReference type="PROSITE" id="PS52015"/>
    </source>
</evidence>
<evidence type="ECO:0000256" key="1">
    <source>
        <dbReference type="ARBA" id="ARBA00004167"/>
    </source>
</evidence>
<dbReference type="Gene3D" id="3.30.1150.10">
    <property type="match status" value="1"/>
</dbReference>
<feature type="chain" id="PRO_5046226137" evidence="5">
    <location>
        <begin position="29"/>
        <end position="151"/>
    </location>
</feature>
<protein>
    <submittedName>
        <fullName evidence="7">Energy transducer TonB</fullName>
    </submittedName>
</protein>
<sequence>MRPHHNTHFTAPLLAALFMLLITFPVTAAKHYADVLVTSMNNEPTVWARASEHTPKYPLALAKEGKRGCAVMRFSVSEQGKATDISVVESVPDGALGREAMQLIRSWEWTHGDKTPAEEAQTLRLDFCMGGSSVAEAHQRCIKQAEYRCSQ</sequence>
<reference evidence="7 8" key="1">
    <citation type="submission" date="2020-04" db="EMBL/GenBank/DDBJ databases">
        <title>Salinimonas sp. HHU 13199.</title>
        <authorList>
            <person name="Cui X."/>
            <person name="Zhang D."/>
        </authorList>
    </citation>
    <scope>NUCLEOTIDE SEQUENCE [LARGE SCALE GENOMIC DNA]</scope>
    <source>
        <strain evidence="7 8">HHU 13199</strain>
    </source>
</reference>
<evidence type="ECO:0000313" key="7">
    <source>
        <dbReference type="EMBL" id="MBD3586733.1"/>
    </source>
</evidence>
<feature type="signal peptide" evidence="5">
    <location>
        <begin position="1"/>
        <end position="28"/>
    </location>
</feature>
<dbReference type="InterPro" id="IPR037682">
    <property type="entry name" value="TonB_C"/>
</dbReference>
<dbReference type="Pfam" id="PF03544">
    <property type="entry name" value="TonB_C"/>
    <property type="match status" value="1"/>
</dbReference>
<keyword evidence="8" id="KW-1185">Reference proteome</keyword>
<keyword evidence="2" id="KW-0812">Transmembrane</keyword>
<dbReference type="RefSeq" id="WP_191025935.1">
    <property type="nucleotide sequence ID" value="NZ_JABBXD010000008.1"/>
</dbReference>
<evidence type="ECO:0000256" key="5">
    <source>
        <dbReference type="SAM" id="SignalP"/>
    </source>
</evidence>
<dbReference type="NCBIfam" id="TIGR01352">
    <property type="entry name" value="tonB_Cterm"/>
    <property type="match status" value="1"/>
</dbReference>
<keyword evidence="3" id="KW-1133">Transmembrane helix</keyword>
<dbReference type="InterPro" id="IPR006260">
    <property type="entry name" value="TonB/TolA_C"/>
</dbReference>
<proteinExistence type="predicted"/>
<comment type="subcellular location">
    <subcellularLocation>
        <location evidence="1">Membrane</location>
        <topology evidence="1">Single-pass membrane protein</topology>
    </subcellularLocation>
</comment>
<name>A0ABR8LMD4_9ALTE</name>
<evidence type="ECO:0000256" key="2">
    <source>
        <dbReference type="ARBA" id="ARBA00022692"/>
    </source>
</evidence>
<evidence type="ECO:0000256" key="4">
    <source>
        <dbReference type="ARBA" id="ARBA00023136"/>
    </source>
</evidence>
<dbReference type="PROSITE" id="PS52015">
    <property type="entry name" value="TONB_CTD"/>
    <property type="match status" value="1"/>
</dbReference>